<dbReference type="STRING" id="49451.A0A1J6K3P5"/>
<dbReference type="EC" id="2.4.1.-" evidence="4"/>
<dbReference type="Gene3D" id="3.40.50.2000">
    <property type="entry name" value="Glycogen Phosphorylase B"/>
    <property type="match status" value="2"/>
</dbReference>
<protein>
    <recommendedName>
        <fullName evidence="4">Glycosyltransferase</fullName>
        <ecNumber evidence="4">2.4.1.-</ecNumber>
    </recommendedName>
</protein>
<dbReference type="InterPro" id="IPR035595">
    <property type="entry name" value="UDP_glycos_trans_CS"/>
</dbReference>
<organism evidence="5 6">
    <name type="scientific">Nicotiana attenuata</name>
    <name type="common">Coyote tobacco</name>
    <dbReference type="NCBI Taxonomy" id="49451"/>
    <lineage>
        <taxon>Eukaryota</taxon>
        <taxon>Viridiplantae</taxon>
        <taxon>Streptophyta</taxon>
        <taxon>Embryophyta</taxon>
        <taxon>Tracheophyta</taxon>
        <taxon>Spermatophyta</taxon>
        <taxon>Magnoliopsida</taxon>
        <taxon>eudicotyledons</taxon>
        <taxon>Gunneridae</taxon>
        <taxon>Pentapetalae</taxon>
        <taxon>asterids</taxon>
        <taxon>lamiids</taxon>
        <taxon>Solanales</taxon>
        <taxon>Solanaceae</taxon>
        <taxon>Nicotianoideae</taxon>
        <taxon>Nicotianeae</taxon>
        <taxon>Nicotiana</taxon>
    </lineage>
</organism>
<gene>
    <name evidence="5" type="primary">GT7_3</name>
    <name evidence="5" type="ORF">A4A49_30897</name>
</gene>
<dbReference type="OMA" id="PANFIHQ"/>
<keyword evidence="6" id="KW-1185">Reference proteome</keyword>
<dbReference type="InterPro" id="IPR002213">
    <property type="entry name" value="UDP_glucos_trans"/>
</dbReference>
<evidence type="ECO:0000256" key="1">
    <source>
        <dbReference type="ARBA" id="ARBA00009995"/>
    </source>
</evidence>
<evidence type="ECO:0000256" key="2">
    <source>
        <dbReference type="ARBA" id="ARBA00022679"/>
    </source>
</evidence>
<dbReference type="KEGG" id="nau:109216457"/>
<comment type="caution">
    <text evidence="5">The sequence shown here is derived from an EMBL/GenBank/DDBJ whole genome shotgun (WGS) entry which is preliminary data.</text>
</comment>
<reference evidence="5" key="1">
    <citation type="submission" date="2016-11" db="EMBL/GenBank/DDBJ databases">
        <title>The genome of Nicotiana attenuata.</title>
        <authorList>
            <person name="Xu S."/>
            <person name="Brockmoeller T."/>
            <person name="Gaquerel E."/>
            <person name="Navarro A."/>
            <person name="Kuhl H."/>
            <person name="Gase K."/>
            <person name="Ling Z."/>
            <person name="Zhou W."/>
            <person name="Kreitzer C."/>
            <person name="Stanke M."/>
            <person name="Tang H."/>
            <person name="Lyons E."/>
            <person name="Pandey P."/>
            <person name="Pandey S.P."/>
            <person name="Timmermann B."/>
            <person name="Baldwin I.T."/>
        </authorList>
    </citation>
    <scope>NUCLEOTIDE SEQUENCE [LARGE SCALE GENOMIC DNA]</scope>
    <source>
        <strain evidence="5">UT</strain>
    </source>
</reference>
<evidence type="ECO:0000256" key="3">
    <source>
        <dbReference type="RuleBase" id="RU003718"/>
    </source>
</evidence>
<dbReference type="Pfam" id="PF00201">
    <property type="entry name" value="UDPGT"/>
    <property type="match status" value="1"/>
</dbReference>
<dbReference type="SMR" id="A0A1J6K3P5"/>
<evidence type="ECO:0000313" key="6">
    <source>
        <dbReference type="Proteomes" id="UP000187609"/>
    </source>
</evidence>
<dbReference type="CDD" id="cd03784">
    <property type="entry name" value="GT1_Gtf-like"/>
    <property type="match status" value="1"/>
</dbReference>
<evidence type="ECO:0000256" key="4">
    <source>
        <dbReference type="RuleBase" id="RU362057"/>
    </source>
</evidence>
<dbReference type="OrthoDB" id="5835829at2759"/>
<sequence length="497" mass="55899">MAHVVFLPYSMNSHITPIVHIARLFAFYGGFKITIITTPKNALLFQSSVDKDCLELGSEISVKTVKFPANEAGLPDGVENIISSPSMEIAGKVCYGFTLLQKPMEQLIRQLNPQCIVSDMFFPWTVDLAEELKIPRYSFQPANFIHQCAWHFLKGYTPHMKVSSDSERFLIPGLPHEIKMKRSEIEGFLIEETGFSPMVNENLEAELRSYGIIHNTCSELEPGYAEVYEKVRGRKGWHIGPLSLFIDKLECVKSSKEISDSNSSSEPWKDYSDCLNWLEKQEPNSVLYVNFGSMVRFPNDQLREIALALEAANSSFIWVVREQEKNQEDGENDLSDWWPNGFKENIVKMNKKGLIIQGWAPQVLILKHHAIGGFLTHCGWNSILEALIVGVPLIAWPLFSENFYSEKLLEQLGLGIGVGADVWNSGFIVSSPVVSKEKLEVAVKCLMCDSKKSREIRANAKLMAQKLKSATEEGGSSHLQLIALIEEIKSCSFKNST</sequence>
<dbReference type="GeneID" id="109216457"/>
<comment type="similarity">
    <text evidence="1 3">Belongs to the UDP-glycosyltransferase family.</text>
</comment>
<dbReference type="EMBL" id="MJEQ01003236">
    <property type="protein sequence ID" value="OIT23966.1"/>
    <property type="molecule type" value="Genomic_DNA"/>
</dbReference>
<dbReference type="SUPFAM" id="SSF53756">
    <property type="entry name" value="UDP-Glycosyltransferase/glycogen phosphorylase"/>
    <property type="match status" value="1"/>
</dbReference>
<dbReference type="GO" id="GO:0035251">
    <property type="term" value="F:UDP-glucosyltransferase activity"/>
    <property type="evidence" value="ECO:0007669"/>
    <property type="project" value="TreeGrafter"/>
</dbReference>
<dbReference type="FunFam" id="3.40.50.2000:FF:000154">
    <property type="entry name" value="Glycosyltransferase"/>
    <property type="match status" value="1"/>
</dbReference>
<dbReference type="AlphaFoldDB" id="A0A1J6K3P5"/>
<evidence type="ECO:0000313" key="5">
    <source>
        <dbReference type="EMBL" id="OIT23966.1"/>
    </source>
</evidence>
<keyword evidence="3" id="KW-0328">Glycosyltransferase</keyword>
<keyword evidence="2 3" id="KW-0808">Transferase</keyword>
<dbReference type="PROSITE" id="PS00375">
    <property type="entry name" value="UDPGT"/>
    <property type="match status" value="1"/>
</dbReference>
<dbReference type="PANTHER" id="PTHR48047">
    <property type="entry name" value="GLYCOSYLTRANSFERASE"/>
    <property type="match status" value="1"/>
</dbReference>
<accession>A0A1J6K3P5</accession>
<proteinExistence type="inferred from homology"/>
<dbReference type="Gramene" id="OIT23966">
    <property type="protein sequence ID" value="OIT23966"/>
    <property type="gene ID" value="A4A49_30897"/>
</dbReference>
<dbReference type="PANTHER" id="PTHR48047:SF64">
    <property type="entry name" value="UDP-GLYCOSYLTRANSFERASES DOMAIN-CONTAINING PROTEIN"/>
    <property type="match status" value="1"/>
</dbReference>
<dbReference type="Proteomes" id="UP000187609">
    <property type="component" value="Unassembled WGS sequence"/>
</dbReference>
<name>A0A1J6K3P5_NICAT</name>